<dbReference type="AlphaFoldDB" id="A0AAD3SAN5"/>
<dbReference type="Proteomes" id="UP001279734">
    <property type="component" value="Unassembled WGS sequence"/>
</dbReference>
<protein>
    <submittedName>
        <fullName evidence="1">Uncharacterized protein</fullName>
    </submittedName>
</protein>
<organism evidence="1 2">
    <name type="scientific">Nepenthes gracilis</name>
    <name type="common">Slender pitcher plant</name>
    <dbReference type="NCBI Taxonomy" id="150966"/>
    <lineage>
        <taxon>Eukaryota</taxon>
        <taxon>Viridiplantae</taxon>
        <taxon>Streptophyta</taxon>
        <taxon>Embryophyta</taxon>
        <taxon>Tracheophyta</taxon>
        <taxon>Spermatophyta</taxon>
        <taxon>Magnoliopsida</taxon>
        <taxon>eudicotyledons</taxon>
        <taxon>Gunneridae</taxon>
        <taxon>Pentapetalae</taxon>
        <taxon>Caryophyllales</taxon>
        <taxon>Nepenthaceae</taxon>
        <taxon>Nepenthes</taxon>
    </lineage>
</organism>
<accession>A0AAD3SAN5</accession>
<comment type="caution">
    <text evidence="1">The sequence shown here is derived from an EMBL/GenBank/DDBJ whole genome shotgun (WGS) entry which is preliminary data.</text>
</comment>
<name>A0AAD3SAN5_NEPGR</name>
<evidence type="ECO:0000313" key="1">
    <source>
        <dbReference type="EMBL" id="GMH07157.1"/>
    </source>
</evidence>
<reference evidence="1" key="1">
    <citation type="submission" date="2023-05" db="EMBL/GenBank/DDBJ databases">
        <title>Nepenthes gracilis genome sequencing.</title>
        <authorList>
            <person name="Fukushima K."/>
        </authorList>
    </citation>
    <scope>NUCLEOTIDE SEQUENCE</scope>
    <source>
        <strain evidence="1">SING2019-196</strain>
    </source>
</reference>
<gene>
    <name evidence="1" type="ORF">Nepgr_008997</name>
</gene>
<dbReference type="EMBL" id="BSYO01000007">
    <property type="protein sequence ID" value="GMH07157.1"/>
    <property type="molecule type" value="Genomic_DNA"/>
</dbReference>
<keyword evidence="2" id="KW-1185">Reference proteome</keyword>
<evidence type="ECO:0000313" key="2">
    <source>
        <dbReference type="Proteomes" id="UP001279734"/>
    </source>
</evidence>
<sequence length="116" mass="13412">MVKLAAIWSNRLFGSPGIPDCNLGRLRMRVSFREDFGHASYMENSGDCEWKISERDGHLETSLRDGNLEMEIPSRILPPKCLSFRNSQIDGYQLFIQDPPKIFWKIYEEDFGLAIV</sequence>
<proteinExistence type="predicted"/>